<dbReference type="CDD" id="cd16334">
    <property type="entry name" value="LppX-like"/>
    <property type="match status" value="1"/>
</dbReference>
<reference evidence="5 6" key="1">
    <citation type="submission" date="2017-06" db="EMBL/GenBank/DDBJ databases">
        <title>Complete Genome Sequence of the Soil Carbazole-Degrading Bacterium Nocardioides aromaticivorans IC177.</title>
        <authorList>
            <person name="Vejarano F."/>
            <person name="Suzuki-Minakuchi C."/>
            <person name="Ohtsubo Y."/>
            <person name="Tsuda M."/>
            <person name="Okada K."/>
            <person name="Nojiri H."/>
        </authorList>
    </citation>
    <scope>NUCLEOTIDE SEQUENCE [LARGE SCALE GENOMIC DNA]</scope>
    <source>
        <strain evidence="5 6">IC177</strain>
    </source>
</reference>
<dbReference type="InterPro" id="IPR029046">
    <property type="entry name" value="LolA/LolB/LppX"/>
</dbReference>
<dbReference type="SUPFAM" id="SSF89392">
    <property type="entry name" value="Prokaryotic lipoproteins and lipoprotein localization factors"/>
    <property type="match status" value="1"/>
</dbReference>
<evidence type="ECO:0000256" key="2">
    <source>
        <dbReference type="ARBA" id="ARBA00009194"/>
    </source>
</evidence>
<sequence>MCQGDLMTTSTRVAAGLLTGLLAAGALTACSGDDGGGGDADPWSDAGAKAKELLDGTSGIDVSISTGDDPGVDYLSAASGTIVADPPAFEGQVSGKVSGFAVTDVPVISVGGTLWINHPLLGGWSDRFQPDELCAPDPATLLSPDSGVSNVLTSSKDVKAGESERGGKDNKQVFHTYSGTATGDAIRKILPCAEGDSFEATYRLDDDGYLRTARLTGVFFPDAEEVTYSIDVTEYDVTKDISAPE</sequence>
<keyword evidence="3" id="KW-0472">Membrane</keyword>
<name>A0ABX7PML8_9ACTN</name>
<comment type="subcellular location">
    <subcellularLocation>
        <location evidence="1">Cell envelope</location>
    </subcellularLocation>
</comment>
<dbReference type="Gene3D" id="2.50.20.20">
    <property type="match status" value="1"/>
</dbReference>
<feature type="chain" id="PRO_5046051862" description="LppX_LprAFG lipoprotein" evidence="4">
    <location>
        <begin position="30"/>
        <end position="245"/>
    </location>
</feature>
<comment type="similarity">
    <text evidence="2">Belongs to the LppX/LprAFG lipoprotein family.</text>
</comment>
<evidence type="ECO:0000313" key="6">
    <source>
        <dbReference type="Proteomes" id="UP000662818"/>
    </source>
</evidence>
<evidence type="ECO:0008006" key="7">
    <source>
        <dbReference type="Google" id="ProtNLM"/>
    </source>
</evidence>
<evidence type="ECO:0000313" key="5">
    <source>
        <dbReference type="EMBL" id="QSR27027.1"/>
    </source>
</evidence>
<gene>
    <name evidence="5" type="ORF">CFH99_15465</name>
</gene>
<dbReference type="Pfam" id="PF07161">
    <property type="entry name" value="LppX_LprAFG"/>
    <property type="match status" value="1"/>
</dbReference>
<dbReference type="InterPro" id="IPR009830">
    <property type="entry name" value="LppX/LprAFG"/>
</dbReference>
<evidence type="ECO:0000256" key="1">
    <source>
        <dbReference type="ARBA" id="ARBA00004196"/>
    </source>
</evidence>
<keyword evidence="3" id="KW-1003">Cell membrane</keyword>
<accession>A0ABX7PML8</accession>
<evidence type="ECO:0000256" key="3">
    <source>
        <dbReference type="ARBA" id="ARBA00022475"/>
    </source>
</evidence>
<dbReference type="Proteomes" id="UP000662818">
    <property type="component" value="Chromosome"/>
</dbReference>
<protein>
    <recommendedName>
        <fullName evidence="7">LppX_LprAFG lipoprotein</fullName>
    </recommendedName>
</protein>
<evidence type="ECO:0000256" key="4">
    <source>
        <dbReference type="SAM" id="SignalP"/>
    </source>
</evidence>
<keyword evidence="6" id="KW-1185">Reference proteome</keyword>
<dbReference type="EMBL" id="CP022295">
    <property type="protein sequence ID" value="QSR27027.1"/>
    <property type="molecule type" value="Genomic_DNA"/>
</dbReference>
<feature type="signal peptide" evidence="4">
    <location>
        <begin position="1"/>
        <end position="29"/>
    </location>
</feature>
<proteinExistence type="inferred from homology"/>
<keyword evidence="4" id="KW-0732">Signal</keyword>
<organism evidence="5 6">
    <name type="scientific">Nocardioides aromaticivorans</name>
    <dbReference type="NCBI Taxonomy" id="200618"/>
    <lineage>
        <taxon>Bacteria</taxon>
        <taxon>Bacillati</taxon>
        <taxon>Actinomycetota</taxon>
        <taxon>Actinomycetes</taxon>
        <taxon>Propionibacteriales</taxon>
        <taxon>Nocardioidaceae</taxon>
        <taxon>Nocardioides</taxon>
    </lineage>
</organism>